<dbReference type="InterPro" id="IPR017441">
    <property type="entry name" value="Protein_kinase_ATP_BS"/>
</dbReference>
<evidence type="ECO:0000256" key="6">
    <source>
        <dbReference type="PROSITE-ProRule" id="PRU10141"/>
    </source>
</evidence>
<dbReference type="GO" id="GO:0033316">
    <property type="term" value="P:meiotic spindle assembly checkpoint signaling"/>
    <property type="evidence" value="ECO:0007669"/>
    <property type="project" value="TreeGrafter"/>
</dbReference>
<keyword evidence="3 6" id="KW-0547">Nucleotide-binding</keyword>
<keyword evidence="2" id="KW-0808">Transferase</keyword>
<dbReference type="InterPro" id="IPR008271">
    <property type="entry name" value="Ser/Thr_kinase_AS"/>
</dbReference>
<dbReference type="GO" id="GO:0004712">
    <property type="term" value="F:protein serine/threonine/tyrosine kinase activity"/>
    <property type="evidence" value="ECO:0007669"/>
    <property type="project" value="TreeGrafter"/>
</dbReference>
<evidence type="ECO:0000256" key="1">
    <source>
        <dbReference type="ARBA" id="ARBA00022527"/>
    </source>
</evidence>
<name>A0AAW1DPI3_9HEMI</name>
<dbReference type="PROSITE" id="PS00107">
    <property type="entry name" value="PROTEIN_KINASE_ATP"/>
    <property type="match status" value="1"/>
</dbReference>
<dbReference type="InterPro" id="IPR011009">
    <property type="entry name" value="Kinase-like_dom_sf"/>
</dbReference>
<evidence type="ECO:0000256" key="5">
    <source>
        <dbReference type="ARBA" id="ARBA00022840"/>
    </source>
</evidence>
<keyword evidence="1" id="KW-0723">Serine/threonine-protein kinase</keyword>
<dbReference type="SUPFAM" id="SSF56112">
    <property type="entry name" value="Protein kinase-like (PK-like)"/>
    <property type="match status" value="1"/>
</dbReference>
<keyword evidence="5 6" id="KW-0067">ATP-binding</keyword>
<evidence type="ECO:0000256" key="7">
    <source>
        <dbReference type="SAM" id="MobiDB-lite"/>
    </source>
</evidence>
<protein>
    <recommendedName>
        <fullName evidence="8">Protein kinase domain-containing protein</fullName>
    </recommendedName>
</protein>
<dbReference type="GO" id="GO:0007059">
    <property type="term" value="P:chromosome segregation"/>
    <property type="evidence" value="ECO:0007669"/>
    <property type="project" value="TreeGrafter"/>
</dbReference>
<evidence type="ECO:0000256" key="4">
    <source>
        <dbReference type="ARBA" id="ARBA00022777"/>
    </source>
</evidence>
<evidence type="ECO:0000313" key="10">
    <source>
        <dbReference type="Proteomes" id="UP001461498"/>
    </source>
</evidence>
<dbReference type="SMART" id="SM00220">
    <property type="entry name" value="S_TKc"/>
    <property type="match status" value="1"/>
</dbReference>
<feature type="compositionally biased region" description="Polar residues" evidence="7">
    <location>
        <begin position="68"/>
        <end position="84"/>
    </location>
</feature>
<dbReference type="InterPro" id="IPR000719">
    <property type="entry name" value="Prot_kinase_dom"/>
</dbReference>
<accession>A0AAW1DPI3</accession>
<dbReference type="GO" id="GO:0004674">
    <property type="term" value="F:protein serine/threonine kinase activity"/>
    <property type="evidence" value="ECO:0007669"/>
    <property type="project" value="UniProtKB-KW"/>
</dbReference>
<dbReference type="GO" id="GO:0005634">
    <property type="term" value="C:nucleus"/>
    <property type="evidence" value="ECO:0007669"/>
    <property type="project" value="TreeGrafter"/>
</dbReference>
<dbReference type="FunFam" id="3.30.200.20:FF:000131">
    <property type="entry name" value="Dual specificity protein kinase TTK"/>
    <property type="match status" value="1"/>
</dbReference>
<dbReference type="Pfam" id="PF00069">
    <property type="entry name" value="Pkinase"/>
    <property type="match status" value="1"/>
</dbReference>
<sequence>MYNHNSSTSKTENDSWSFSFDYQHFSNKNKPKSLLGRRTVGHTTSQQNENIGGDKLVSSNKPPERTPLKSQNFNGPSLTHPLNPNITPVDKFSNKLDSQLIFSRQKSHSKNNDSNCQRRLGFSTPFKSTDCLSAKKINYSNDRCKLDDQKRETRLNGEKEVAKDLSSMFINSNMLNKDFNSSFICEDTYPLLSDSSLSHDADNRIKPIVDKTIDFSQTENGNNSCFMTAHEIHPDLSQLKNNDFIFKTPRRKQDSFCLKTPGRNFTLFSISQSPIDPLAGILGDDNESFNSDHNVKSTSENKIEELDENLSSKDCQSKDSAQLRTPTFSKKELEKKENEVVEDKKRTLSETEANVQNLPSTNINHGNQCLPSISSGNYDCKLDQKVISEIPVVKTHDEELVKKKSKNLLHAEPYQKCATPSSTFKDPPTVIANNEGISQKAQTCPPRPPARNVQSHQGPVDIFMNNRVIKAQPQNILYVNNKPYAALSLLGRGGSSEVYQVLEENSSRLLAIKCVNLASVEESTAKGYLNEIDLLSKLQGCSSVIKMIDHEYVESSNILYVVMEKGDIDLSKLIKDTTKIKEVPMSMIIYYWSEMLSAVKDIHDKGVIHSDLKPSNFLLVCGRLKLIDFGIASSIQGDMTSVEKDVIRGTYNYISPEAICAGENRFHKISYKSDVWSLGCILYNLLFGRTPFSHITSTLGKFHAIADPNYKIQFPKDCKHVPPALKLSVRWCLIKDPKLRPTVDRLIKLSNHGIRVPQIDNLWFQYVIQEFPDCCVNLEE</sequence>
<keyword evidence="4" id="KW-0418">Kinase</keyword>
<feature type="binding site" evidence="6">
    <location>
        <position position="513"/>
    </location>
    <ligand>
        <name>ATP</name>
        <dbReference type="ChEBI" id="CHEBI:30616"/>
    </ligand>
</feature>
<dbReference type="Gene3D" id="3.30.200.20">
    <property type="entry name" value="Phosphorylase Kinase, domain 1"/>
    <property type="match status" value="1"/>
</dbReference>
<dbReference type="GO" id="GO:0034501">
    <property type="term" value="P:protein localization to kinetochore"/>
    <property type="evidence" value="ECO:0007669"/>
    <property type="project" value="TreeGrafter"/>
</dbReference>
<evidence type="ECO:0000259" key="8">
    <source>
        <dbReference type="PROSITE" id="PS50011"/>
    </source>
</evidence>
<feature type="region of interest" description="Disordered" evidence="7">
    <location>
        <begin position="42"/>
        <end position="84"/>
    </location>
</feature>
<feature type="compositionally biased region" description="Polar residues" evidence="7">
    <location>
        <begin position="312"/>
        <end position="328"/>
    </location>
</feature>
<dbReference type="PANTHER" id="PTHR22974">
    <property type="entry name" value="MIXED LINEAGE PROTEIN KINASE"/>
    <property type="match status" value="1"/>
</dbReference>
<organism evidence="9 10">
    <name type="scientific">Rhynocoris fuscipes</name>
    <dbReference type="NCBI Taxonomy" id="488301"/>
    <lineage>
        <taxon>Eukaryota</taxon>
        <taxon>Metazoa</taxon>
        <taxon>Ecdysozoa</taxon>
        <taxon>Arthropoda</taxon>
        <taxon>Hexapoda</taxon>
        <taxon>Insecta</taxon>
        <taxon>Pterygota</taxon>
        <taxon>Neoptera</taxon>
        <taxon>Paraneoptera</taxon>
        <taxon>Hemiptera</taxon>
        <taxon>Heteroptera</taxon>
        <taxon>Panheteroptera</taxon>
        <taxon>Cimicomorpha</taxon>
        <taxon>Reduviidae</taxon>
        <taxon>Harpactorinae</taxon>
        <taxon>Harpactorini</taxon>
        <taxon>Rhynocoris</taxon>
    </lineage>
</organism>
<dbReference type="Proteomes" id="UP001461498">
    <property type="component" value="Unassembled WGS sequence"/>
</dbReference>
<evidence type="ECO:0000313" key="9">
    <source>
        <dbReference type="EMBL" id="KAK9511630.1"/>
    </source>
</evidence>
<feature type="compositionally biased region" description="Basic and acidic residues" evidence="7">
    <location>
        <begin position="329"/>
        <end position="349"/>
    </location>
</feature>
<dbReference type="GO" id="GO:0000776">
    <property type="term" value="C:kinetochore"/>
    <property type="evidence" value="ECO:0007669"/>
    <property type="project" value="TreeGrafter"/>
</dbReference>
<dbReference type="GO" id="GO:0007094">
    <property type="term" value="P:mitotic spindle assembly checkpoint signaling"/>
    <property type="evidence" value="ECO:0007669"/>
    <property type="project" value="TreeGrafter"/>
</dbReference>
<dbReference type="EMBL" id="JAPXFL010000001">
    <property type="protein sequence ID" value="KAK9511630.1"/>
    <property type="molecule type" value="Genomic_DNA"/>
</dbReference>
<reference evidence="9 10" key="1">
    <citation type="submission" date="2022-12" db="EMBL/GenBank/DDBJ databases">
        <title>Chromosome-level genome assembly of true bugs.</title>
        <authorList>
            <person name="Ma L."/>
            <person name="Li H."/>
        </authorList>
    </citation>
    <scope>NUCLEOTIDE SEQUENCE [LARGE SCALE GENOMIC DNA]</scope>
    <source>
        <strain evidence="9">Lab_2022b</strain>
    </source>
</reference>
<dbReference type="GO" id="GO:0005524">
    <property type="term" value="F:ATP binding"/>
    <property type="evidence" value="ECO:0007669"/>
    <property type="project" value="UniProtKB-UniRule"/>
</dbReference>
<dbReference type="PROSITE" id="PS50011">
    <property type="entry name" value="PROTEIN_KINASE_DOM"/>
    <property type="match status" value="1"/>
</dbReference>
<dbReference type="Gene3D" id="1.10.510.10">
    <property type="entry name" value="Transferase(Phosphotransferase) domain 1"/>
    <property type="match status" value="1"/>
</dbReference>
<feature type="domain" description="Protein kinase" evidence="8">
    <location>
        <begin position="484"/>
        <end position="764"/>
    </location>
</feature>
<feature type="region of interest" description="Disordered" evidence="7">
    <location>
        <begin position="309"/>
        <end position="350"/>
    </location>
</feature>
<dbReference type="AlphaFoldDB" id="A0AAW1DPI3"/>
<gene>
    <name evidence="9" type="ORF">O3M35_000252</name>
</gene>
<keyword evidence="10" id="KW-1185">Reference proteome</keyword>
<dbReference type="PROSITE" id="PS00108">
    <property type="entry name" value="PROTEIN_KINASE_ST"/>
    <property type="match status" value="1"/>
</dbReference>
<comment type="caution">
    <text evidence="9">The sequence shown here is derived from an EMBL/GenBank/DDBJ whole genome shotgun (WGS) entry which is preliminary data.</text>
</comment>
<evidence type="ECO:0000256" key="3">
    <source>
        <dbReference type="ARBA" id="ARBA00022741"/>
    </source>
</evidence>
<proteinExistence type="predicted"/>
<dbReference type="PANTHER" id="PTHR22974:SF21">
    <property type="entry name" value="DUAL SPECIFICITY PROTEIN KINASE TTK"/>
    <property type="match status" value="1"/>
</dbReference>
<evidence type="ECO:0000256" key="2">
    <source>
        <dbReference type="ARBA" id="ARBA00022679"/>
    </source>
</evidence>